<dbReference type="EMBL" id="CP036278">
    <property type="protein sequence ID" value="QDU54568.1"/>
    <property type="molecule type" value="Genomic_DNA"/>
</dbReference>
<dbReference type="RefSeq" id="WP_145245530.1">
    <property type="nucleotide sequence ID" value="NZ_CP036278.1"/>
</dbReference>
<feature type="chain" id="PRO_5022155828" evidence="1">
    <location>
        <begin position="22"/>
        <end position="422"/>
    </location>
</feature>
<dbReference type="Proteomes" id="UP000315750">
    <property type="component" value="Chromosome"/>
</dbReference>
<gene>
    <name evidence="3" type="primary">pbpE</name>
    <name evidence="3" type="ORF">Pan181_07510</name>
</gene>
<dbReference type="PANTHER" id="PTHR46825">
    <property type="entry name" value="D-ALANYL-D-ALANINE-CARBOXYPEPTIDASE/ENDOPEPTIDASE AMPH"/>
    <property type="match status" value="1"/>
</dbReference>
<name>A0A518AIL1_9BACT</name>
<dbReference type="InterPro" id="IPR012338">
    <property type="entry name" value="Beta-lactam/transpept-like"/>
</dbReference>
<evidence type="ECO:0000313" key="4">
    <source>
        <dbReference type="Proteomes" id="UP000315750"/>
    </source>
</evidence>
<dbReference type="InterPro" id="IPR050491">
    <property type="entry name" value="AmpC-like"/>
</dbReference>
<keyword evidence="4" id="KW-1185">Reference proteome</keyword>
<dbReference type="PANTHER" id="PTHR46825:SF9">
    <property type="entry name" value="BETA-LACTAMASE-RELATED DOMAIN-CONTAINING PROTEIN"/>
    <property type="match status" value="1"/>
</dbReference>
<dbReference type="InterPro" id="IPR001466">
    <property type="entry name" value="Beta-lactam-related"/>
</dbReference>
<dbReference type="Gene3D" id="3.40.710.10">
    <property type="entry name" value="DD-peptidase/beta-lactamase superfamily"/>
    <property type="match status" value="1"/>
</dbReference>
<dbReference type="AlphaFoldDB" id="A0A518AIL1"/>
<sequence length="422" mass="46376" precursor="true">MPHFCTSLLLFACLTSAVALGQSEPAATEPEVIDGIPITGTANPDLRPVDEMMVELIKKIDAPGASVAISRDGVLVYARGFGYQDEEQAEPVEPNTRFRIASISKPITATAIMALVHDGKLSLDDKLVDHLTDEERAVVNEELAPVTLRQLLQHRAGWNRDKTFDPMFKSRRRDEALGIEGLDTTDKIIRGMLPLPLSDEPGSKYSYSNFGYCVLGRIIERTTGQPYDEYVKQRVLAQQGISTMAIGSTLTRGEHETRYHTNDGRKGPGVVEGVVGQRVPVQYGAWCLENMDAHGGWIATAADLVAFADGYNDNSRYDFLTDDLLAEVVSPCPADEGKNSYYGLGWLVVHVGDKQHYNMWHNGSLPGTSTILVRRHDGFNWAVLFNTRDIEGGGAPSGKVDPLMHEAVNKVQQWPAQPVSVE</sequence>
<evidence type="ECO:0000259" key="2">
    <source>
        <dbReference type="Pfam" id="PF00144"/>
    </source>
</evidence>
<feature type="domain" description="Beta-lactamase-related" evidence="2">
    <location>
        <begin position="51"/>
        <end position="388"/>
    </location>
</feature>
<protein>
    <submittedName>
        <fullName evidence="3">Penicillin-binding protein 4</fullName>
    </submittedName>
</protein>
<evidence type="ECO:0000313" key="3">
    <source>
        <dbReference type="EMBL" id="QDU54568.1"/>
    </source>
</evidence>
<dbReference type="SUPFAM" id="SSF56601">
    <property type="entry name" value="beta-lactamase/transpeptidase-like"/>
    <property type="match status" value="1"/>
</dbReference>
<dbReference type="KEGG" id="amuc:Pan181_07510"/>
<dbReference type="OrthoDB" id="9797709at2"/>
<feature type="signal peptide" evidence="1">
    <location>
        <begin position="1"/>
        <end position="21"/>
    </location>
</feature>
<reference evidence="3 4" key="1">
    <citation type="submission" date="2019-02" db="EMBL/GenBank/DDBJ databases">
        <title>Deep-cultivation of Planctomycetes and their phenomic and genomic characterization uncovers novel biology.</title>
        <authorList>
            <person name="Wiegand S."/>
            <person name="Jogler M."/>
            <person name="Boedeker C."/>
            <person name="Pinto D."/>
            <person name="Vollmers J."/>
            <person name="Rivas-Marin E."/>
            <person name="Kohn T."/>
            <person name="Peeters S.H."/>
            <person name="Heuer A."/>
            <person name="Rast P."/>
            <person name="Oberbeckmann S."/>
            <person name="Bunk B."/>
            <person name="Jeske O."/>
            <person name="Meyerdierks A."/>
            <person name="Storesund J.E."/>
            <person name="Kallscheuer N."/>
            <person name="Luecker S."/>
            <person name="Lage O.M."/>
            <person name="Pohl T."/>
            <person name="Merkel B.J."/>
            <person name="Hornburger P."/>
            <person name="Mueller R.-W."/>
            <person name="Bruemmer F."/>
            <person name="Labrenz M."/>
            <person name="Spormann A.M."/>
            <person name="Op den Camp H."/>
            <person name="Overmann J."/>
            <person name="Amann R."/>
            <person name="Jetten M.S.M."/>
            <person name="Mascher T."/>
            <person name="Medema M.H."/>
            <person name="Devos D.P."/>
            <person name="Kaster A.-K."/>
            <person name="Ovreas L."/>
            <person name="Rohde M."/>
            <person name="Galperin M.Y."/>
            <person name="Jogler C."/>
        </authorList>
    </citation>
    <scope>NUCLEOTIDE SEQUENCE [LARGE SCALE GENOMIC DNA]</scope>
    <source>
        <strain evidence="3 4">Pan181</strain>
    </source>
</reference>
<proteinExistence type="predicted"/>
<evidence type="ECO:0000256" key="1">
    <source>
        <dbReference type="SAM" id="SignalP"/>
    </source>
</evidence>
<keyword evidence="1" id="KW-0732">Signal</keyword>
<organism evidence="3 4">
    <name type="scientific">Aeoliella mucimassa</name>
    <dbReference type="NCBI Taxonomy" id="2527972"/>
    <lineage>
        <taxon>Bacteria</taxon>
        <taxon>Pseudomonadati</taxon>
        <taxon>Planctomycetota</taxon>
        <taxon>Planctomycetia</taxon>
        <taxon>Pirellulales</taxon>
        <taxon>Lacipirellulaceae</taxon>
        <taxon>Aeoliella</taxon>
    </lineage>
</organism>
<dbReference type="Pfam" id="PF00144">
    <property type="entry name" value="Beta-lactamase"/>
    <property type="match status" value="1"/>
</dbReference>
<accession>A0A518AIL1</accession>